<dbReference type="KEGG" id="lgi:LOTGIDRAFT_152747"/>
<evidence type="ECO:0000313" key="2">
    <source>
        <dbReference type="Proteomes" id="UP000030746"/>
    </source>
</evidence>
<gene>
    <name evidence="1" type="ORF">LOTGIDRAFT_152747</name>
</gene>
<reference evidence="1 2" key="1">
    <citation type="journal article" date="2013" name="Nature">
        <title>Insights into bilaterian evolution from three spiralian genomes.</title>
        <authorList>
            <person name="Simakov O."/>
            <person name="Marletaz F."/>
            <person name="Cho S.J."/>
            <person name="Edsinger-Gonzales E."/>
            <person name="Havlak P."/>
            <person name="Hellsten U."/>
            <person name="Kuo D.H."/>
            <person name="Larsson T."/>
            <person name="Lv J."/>
            <person name="Arendt D."/>
            <person name="Savage R."/>
            <person name="Osoegawa K."/>
            <person name="de Jong P."/>
            <person name="Grimwood J."/>
            <person name="Chapman J.A."/>
            <person name="Shapiro H."/>
            <person name="Aerts A."/>
            <person name="Otillar R.P."/>
            <person name="Terry A.Y."/>
            <person name="Boore J.L."/>
            <person name="Grigoriev I.V."/>
            <person name="Lindberg D.R."/>
            <person name="Seaver E.C."/>
            <person name="Weisblat D.A."/>
            <person name="Putnam N.H."/>
            <person name="Rokhsar D.S."/>
        </authorList>
    </citation>
    <scope>NUCLEOTIDE SEQUENCE [LARGE SCALE GENOMIC DNA]</scope>
</reference>
<proteinExistence type="predicted"/>
<dbReference type="EMBL" id="KB201304">
    <property type="protein sequence ID" value="ESO97656.1"/>
    <property type="molecule type" value="Genomic_DNA"/>
</dbReference>
<keyword evidence="2" id="KW-1185">Reference proteome</keyword>
<dbReference type="RefSeq" id="XP_009051513.1">
    <property type="nucleotide sequence ID" value="XM_009053265.1"/>
</dbReference>
<protein>
    <submittedName>
        <fullName evidence="1">Uncharacterized protein</fullName>
    </submittedName>
</protein>
<organism evidence="1 2">
    <name type="scientific">Lottia gigantea</name>
    <name type="common">Giant owl limpet</name>
    <dbReference type="NCBI Taxonomy" id="225164"/>
    <lineage>
        <taxon>Eukaryota</taxon>
        <taxon>Metazoa</taxon>
        <taxon>Spiralia</taxon>
        <taxon>Lophotrochozoa</taxon>
        <taxon>Mollusca</taxon>
        <taxon>Gastropoda</taxon>
        <taxon>Patellogastropoda</taxon>
        <taxon>Lottioidea</taxon>
        <taxon>Lottiidae</taxon>
        <taxon>Lottia</taxon>
    </lineage>
</organism>
<evidence type="ECO:0000313" key="1">
    <source>
        <dbReference type="EMBL" id="ESO97656.1"/>
    </source>
</evidence>
<dbReference type="Proteomes" id="UP000030746">
    <property type="component" value="Unassembled WGS sequence"/>
</dbReference>
<sequence>MTPVVRVVPSCETFTSCIENAPSLPGTVTGNIPSFISARDTDRWCHIAKSYVSCGLLAKEKISCFLLTTDVSKIQKTSDNACQGVRDPCHPVSECLESIRGSHSELISKSTCPI</sequence>
<dbReference type="GeneID" id="20235769"/>
<name>V4AV06_LOTGI</name>
<dbReference type="CTD" id="20235769"/>
<accession>V4AV06</accession>
<dbReference type="HOGENOM" id="CLU_2123871_0_0_1"/>
<dbReference type="AlphaFoldDB" id="V4AV06"/>